<sequence length="289" mass="29209">MHSSSYLVALCAMLTAVAAVPVKRELVVNTITQVDVVTEMVTATVWVDATDTQTYHEAQYTRSAEHPYSAPAVATHAVPTTTTLALSTTSSSVYVAPVPATTSTTSSTTSSSTSSTTSVVLPPVYTAPAAPVPTTTTTTSAYVAPPAPTTTSTSQYVAPTPVYTPPTEPATTSTTAAAAAAAAQTSTSSSGGAGAHTGQLTYYDVGLGSCGYTNTDSEAVVAMAVGLMDKATMCGKSVSVTYGGVTKTAKIVDTCMGCADGNLDMSPTLFEAFAPLTSGRVSGATWSFV</sequence>
<dbReference type="EMBL" id="CP051140">
    <property type="protein sequence ID" value="QIW97415.1"/>
    <property type="molecule type" value="Genomic_DNA"/>
</dbReference>
<evidence type="ECO:0000313" key="3">
    <source>
        <dbReference type="EMBL" id="QIW97415.1"/>
    </source>
</evidence>
<evidence type="ECO:0000256" key="2">
    <source>
        <dbReference type="SAM" id="SignalP"/>
    </source>
</evidence>
<accession>A0A6H0XRU8</accession>
<keyword evidence="4" id="KW-1185">Reference proteome</keyword>
<reference evidence="3 4" key="1">
    <citation type="journal article" date="2016" name="Sci. Rep.">
        <title>Peltaster fructicola genome reveals evolution from an invasive phytopathogen to an ectophytic parasite.</title>
        <authorList>
            <person name="Xu C."/>
            <person name="Chen H."/>
            <person name="Gleason M.L."/>
            <person name="Xu J.R."/>
            <person name="Liu H."/>
            <person name="Zhang R."/>
            <person name="Sun G."/>
        </authorList>
    </citation>
    <scope>NUCLEOTIDE SEQUENCE [LARGE SCALE GENOMIC DNA]</scope>
    <source>
        <strain evidence="3 4">LNHT1506</strain>
    </source>
</reference>
<organism evidence="3 4">
    <name type="scientific">Peltaster fructicola</name>
    <dbReference type="NCBI Taxonomy" id="286661"/>
    <lineage>
        <taxon>Eukaryota</taxon>
        <taxon>Fungi</taxon>
        <taxon>Dikarya</taxon>
        <taxon>Ascomycota</taxon>
        <taxon>Pezizomycotina</taxon>
        <taxon>Dothideomycetes</taxon>
        <taxon>Dothideomycetes incertae sedis</taxon>
        <taxon>Peltaster</taxon>
    </lineage>
</organism>
<keyword evidence="1 2" id="KW-0732">Signal</keyword>
<feature type="chain" id="PRO_5026033839" description="RlpA-like protein double-psi beta-barrel domain-containing protein" evidence="2">
    <location>
        <begin position="20"/>
        <end position="289"/>
    </location>
</feature>
<evidence type="ECO:0008006" key="5">
    <source>
        <dbReference type="Google" id="ProtNLM"/>
    </source>
</evidence>
<evidence type="ECO:0000313" key="4">
    <source>
        <dbReference type="Proteomes" id="UP000503462"/>
    </source>
</evidence>
<evidence type="ECO:0000256" key="1">
    <source>
        <dbReference type="ARBA" id="ARBA00022729"/>
    </source>
</evidence>
<name>A0A6H0XRU8_9PEZI</name>
<dbReference type="PANTHER" id="PTHR31836:SF28">
    <property type="entry name" value="SRCR DOMAIN-CONTAINING PROTEIN-RELATED"/>
    <property type="match status" value="1"/>
</dbReference>
<dbReference type="OrthoDB" id="623670at2759"/>
<dbReference type="InterPro" id="IPR036908">
    <property type="entry name" value="RlpA-like_sf"/>
</dbReference>
<dbReference type="CDD" id="cd22191">
    <property type="entry name" value="DPBB_RlpA_EXP_N-like"/>
    <property type="match status" value="1"/>
</dbReference>
<dbReference type="InterPro" id="IPR051477">
    <property type="entry name" value="Expansin_CellWall"/>
</dbReference>
<protein>
    <recommendedName>
        <fullName evidence="5">RlpA-like protein double-psi beta-barrel domain-containing protein</fullName>
    </recommendedName>
</protein>
<gene>
    <name evidence="3" type="ORF">AMS68_002933</name>
</gene>
<dbReference type="SUPFAM" id="SSF50685">
    <property type="entry name" value="Barwin-like endoglucanases"/>
    <property type="match status" value="1"/>
</dbReference>
<feature type="signal peptide" evidence="2">
    <location>
        <begin position="1"/>
        <end position="19"/>
    </location>
</feature>
<dbReference type="PANTHER" id="PTHR31836">
    <property type="match status" value="1"/>
</dbReference>
<dbReference type="AlphaFoldDB" id="A0A6H0XRU8"/>
<dbReference type="Gene3D" id="2.40.40.10">
    <property type="entry name" value="RlpA-like domain"/>
    <property type="match status" value="1"/>
</dbReference>
<proteinExistence type="predicted"/>
<dbReference type="Proteomes" id="UP000503462">
    <property type="component" value="Chromosome 2"/>
</dbReference>